<gene>
    <name evidence="2" type="ORF">PSQ40_13120</name>
</gene>
<name>A0ABT5MZN9_9BURK</name>
<dbReference type="SMART" id="SM00860">
    <property type="entry name" value="SMI1_KNR4"/>
    <property type="match status" value="1"/>
</dbReference>
<feature type="domain" description="Knr4/Smi1-like" evidence="1">
    <location>
        <begin position="21"/>
        <end position="163"/>
    </location>
</feature>
<dbReference type="InterPro" id="IPR018958">
    <property type="entry name" value="Knr4/Smi1-like_dom"/>
</dbReference>
<dbReference type="RefSeq" id="WP_273951981.1">
    <property type="nucleotide sequence ID" value="NZ_JAQSIP010000005.1"/>
</dbReference>
<proteinExistence type="predicted"/>
<dbReference type="SUPFAM" id="SSF160631">
    <property type="entry name" value="SMI1/KNR4-like"/>
    <property type="match status" value="1"/>
</dbReference>
<evidence type="ECO:0000313" key="3">
    <source>
        <dbReference type="Proteomes" id="UP001528673"/>
    </source>
</evidence>
<evidence type="ECO:0000313" key="2">
    <source>
        <dbReference type="EMBL" id="MDD0839519.1"/>
    </source>
</evidence>
<comment type="caution">
    <text evidence="2">The sequence shown here is derived from an EMBL/GenBank/DDBJ whole genome shotgun (WGS) entry which is preliminary data.</text>
</comment>
<accession>A0ABT5MZN9</accession>
<organism evidence="2 3">
    <name type="scientific">Curvibacter cyanobacteriorum</name>
    <dbReference type="NCBI Taxonomy" id="3026422"/>
    <lineage>
        <taxon>Bacteria</taxon>
        <taxon>Pseudomonadati</taxon>
        <taxon>Pseudomonadota</taxon>
        <taxon>Betaproteobacteria</taxon>
        <taxon>Burkholderiales</taxon>
        <taxon>Comamonadaceae</taxon>
        <taxon>Curvibacter</taxon>
    </lineage>
</organism>
<sequence>MKIAPFTERWNDGERDWRYVKDARQDIERWEGETGLRLPAGYRDFMLRFNGGRVYPRMFHGPQAPWPPGSARAPRPTVASYVDLIFDWACVESHWRGETYGEGVPPQHLVFADTPGPVQLLMALDAQHHGQIVTWHHSANAWGTDGNDTVHFQASDFGSFLKSLVDEDGSDHDAWHLPIYDRLAREFEV</sequence>
<reference evidence="2 3" key="1">
    <citation type="submission" date="2023-02" db="EMBL/GenBank/DDBJ databases">
        <title>Bacterial whole genomic sequence of Curvibacter sp. HBC61.</title>
        <authorList>
            <person name="Le V."/>
            <person name="Ko S.-R."/>
            <person name="Ahn C.-Y."/>
            <person name="Oh H.-M."/>
        </authorList>
    </citation>
    <scope>NUCLEOTIDE SEQUENCE [LARGE SCALE GENOMIC DNA]</scope>
    <source>
        <strain evidence="2 3">HBC61</strain>
    </source>
</reference>
<protein>
    <submittedName>
        <fullName evidence="2">SMI1/KNR4 family protein</fullName>
    </submittedName>
</protein>
<dbReference type="InterPro" id="IPR037883">
    <property type="entry name" value="Knr4/Smi1-like_sf"/>
</dbReference>
<dbReference type="Proteomes" id="UP001528673">
    <property type="component" value="Unassembled WGS sequence"/>
</dbReference>
<dbReference type="Gene3D" id="3.40.1580.10">
    <property type="entry name" value="SMI1/KNR4-like"/>
    <property type="match status" value="1"/>
</dbReference>
<dbReference type="Pfam" id="PF09346">
    <property type="entry name" value="SMI1_KNR4"/>
    <property type="match status" value="1"/>
</dbReference>
<dbReference type="EMBL" id="JAQSIP010000005">
    <property type="protein sequence ID" value="MDD0839519.1"/>
    <property type="molecule type" value="Genomic_DNA"/>
</dbReference>
<keyword evidence="3" id="KW-1185">Reference proteome</keyword>
<evidence type="ECO:0000259" key="1">
    <source>
        <dbReference type="SMART" id="SM00860"/>
    </source>
</evidence>